<evidence type="ECO:0000256" key="2">
    <source>
        <dbReference type="ARBA" id="ARBA00023157"/>
    </source>
</evidence>
<protein>
    <recommendedName>
        <fullName evidence="4">Glycoside hydrolase family 19 catalytic domain-containing protein</fullName>
    </recommendedName>
</protein>
<keyword evidence="2" id="KW-1015">Disulfide bond</keyword>
<evidence type="ECO:0000259" key="4">
    <source>
        <dbReference type="Pfam" id="PF00182"/>
    </source>
</evidence>
<gene>
    <name evidence="5" type="ORF">ODALV1_LOCUS22565</name>
</gene>
<organism evidence="5 6">
    <name type="scientific">Orchesella dallaii</name>
    <dbReference type="NCBI Taxonomy" id="48710"/>
    <lineage>
        <taxon>Eukaryota</taxon>
        <taxon>Metazoa</taxon>
        <taxon>Ecdysozoa</taxon>
        <taxon>Arthropoda</taxon>
        <taxon>Hexapoda</taxon>
        <taxon>Collembola</taxon>
        <taxon>Entomobryomorpha</taxon>
        <taxon>Entomobryoidea</taxon>
        <taxon>Orchesellidae</taxon>
        <taxon>Orchesellinae</taxon>
        <taxon>Orchesella</taxon>
    </lineage>
</organism>
<evidence type="ECO:0000256" key="1">
    <source>
        <dbReference type="ARBA" id="ARBA00022821"/>
    </source>
</evidence>
<keyword evidence="3" id="KW-0732">Signal</keyword>
<dbReference type="SUPFAM" id="SSF53955">
    <property type="entry name" value="Lysozyme-like"/>
    <property type="match status" value="1"/>
</dbReference>
<dbReference type="InterPro" id="IPR000726">
    <property type="entry name" value="Glyco_hydro_19_cat"/>
</dbReference>
<keyword evidence="1" id="KW-0611">Plant defense</keyword>
<evidence type="ECO:0000313" key="6">
    <source>
        <dbReference type="Proteomes" id="UP001642540"/>
    </source>
</evidence>
<feature type="chain" id="PRO_5046100686" description="Glycoside hydrolase family 19 catalytic domain-containing protein" evidence="3">
    <location>
        <begin position="21"/>
        <end position="278"/>
    </location>
</feature>
<dbReference type="Gene3D" id="1.10.530.10">
    <property type="match status" value="1"/>
</dbReference>
<reference evidence="5 6" key="1">
    <citation type="submission" date="2024-08" db="EMBL/GenBank/DDBJ databases">
        <authorList>
            <person name="Cucini C."/>
            <person name="Frati F."/>
        </authorList>
    </citation>
    <scope>NUCLEOTIDE SEQUENCE [LARGE SCALE GENOMIC DNA]</scope>
</reference>
<name>A0ABP1RID8_9HEXA</name>
<evidence type="ECO:0000313" key="5">
    <source>
        <dbReference type="EMBL" id="CAL8128800.1"/>
    </source>
</evidence>
<accession>A0ABP1RID8</accession>
<dbReference type="PROSITE" id="PS51257">
    <property type="entry name" value="PROKAR_LIPOPROTEIN"/>
    <property type="match status" value="1"/>
</dbReference>
<proteinExistence type="predicted"/>
<keyword evidence="6" id="KW-1185">Reference proteome</keyword>
<sequence>MTTIIKILLILGVAVSSTWANCWWTGCQPNHWGVKGCAQYDRDERGTRDCRDNNGAEGKEYHCCEKGTQTEGGGPPPHEIGREFVSYERFSNAVTKNGGPTPTRDVFNNFNTYARTLGKIEDTQEAAMALAQFIHESDGLVAKREYACEHTHCPNSYRDSRCDRPGQYYYGRGYIQLTWCYNYGPASQAIFGDDRLLENPDQVATNDQIAWQTSFWFWGERVHGQNGVAQGQFGVTTRRINGGIECGTGSSTPQKRFQTYGIVREAFGLHGAGDPSGC</sequence>
<dbReference type="InterPro" id="IPR023346">
    <property type="entry name" value="Lysozyme-like_dom_sf"/>
</dbReference>
<dbReference type="CDD" id="cd00325">
    <property type="entry name" value="chitinase_GH19"/>
    <property type="match status" value="1"/>
</dbReference>
<dbReference type="EMBL" id="CAXLJM020000075">
    <property type="protein sequence ID" value="CAL8128800.1"/>
    <property type="molecule type" value="Genomic_DNA"/>
</dbReference>
<dbReference type="PANTHER" id="PTHR22595">
    <property type="entry name" value="CHITINASE-RELATED"/>
    <property type="match status" value="1"/>
</dbReference>
<dbReference type="PANTHER" id="PTHR22595:SF79">
    <property type="entry name" value="CHITINASE 12"/>
    <property type="match status" value="1"/>
</dbReference>
<comment type="caution">
    <text evidence="5">The sequence shown here is derived from an EMBL/GenBank/DDBJ whole genome shotgun (WGS) entry which is preliminary data.</text>
</comment>
<evidence type="ECO:0000256" key="3">
    <source>
        <dbReference type="SAM" id="SignalP"/>
    </source>
</evidence>
<feature type="domain" description="Glycoside hydrolase family 19 catalytic" evidence="4">
    <location>
        <begin position="81"/>
        <end position="219"/>
    </location>
</feature>
<dbReference type="Proteomes" id="UP001642540">
    <property type="component" value="Unassembled WGS sequence"/>
</dbReference>
<feature type="signal peptide" evidence="3">
    <location>
        <begin position="1"/>
        <end position="20"/>
    </location>
</feature>
<dbReference type="Pfam" id="PF00182">
    <property type="entry name" value="Glyco_hydro_19"/>
    <property type="match status" value="1"/>
</dbReference>